<sequence>MIVAERKPFDEIKEMIKDKKNIMVIGCGTCVTINQTGGEKEVAILASELRIAKKLDGDSVNVKQLTIQRQC</sequence>
<comment type="caution">
    <text evidence="1">The sequence shown here is derived from an EMBL/GenBank/DDBJ whole genome shotgun (WGS) entry which is preliminary data.</text>
</comment>
<proteinExistence type="predicted"/>
<name>X1EZR2_9ZZZZ</name>
<dbReference type="AlphaFoldDB" id="X1EZR2"/>
<evidence type="ECO:0000313" key="1">
    <source>
        <dbReference type="EMBL" id="GAH22629.1"/>
    </source>
</evidence>
<dbReference type="EMBL" id="BARU01001960">
    <property type="protein sequence ID" value="GAH22629.1"/>
    <property type="molecule type" value="Genomic_DNA"/>
</dbReference>
<accession>X1EZR2</accession>
<organism evidence="1">
    <name type="scientific">marine sediment metagenome</name>
    <dbReference type="NCBI Taxonomy" id="412755"/>
    <lineage>
        <taxon>unclassified sequences</taxon>
        <taxon>metagenomes</taxon>
        <taxon>ecological metagenomes</taxon>
    </lineage>
</organism>
<reference evidence="1" key="1">
    <citation type="journal article" date="2014" name="Front. Microbiol.">
        <title>High frequency of phylogenetically diverse reductive dehalogenase-homologous genes in deep subseafloor sedimentary metagenomes.</title>
        <authorList>
            <person name="Kawai M."/>
            <person name="Futagami T."/>
            <person name="Toyoda A."/>
            <person name="Takaki Y."/>
            <person name="Nishi S."/>
            <person name="Hori S."/>
            <person name="Arai W."/>
            <person name="Tsubouchi T."/>
            <person name="Morono Y."/>
            <person name="Uchiyama I."/>
            <person name="Ito T."/>
            <person name="Fujiyama A."/>
            <person name="Inagaki F."/>
            <person name="Takami H."/>
        </authorList>
    </citation>
    <scope>NUCLEOTIDE SEQUENCE</scope>
    <source>
        <strain evidence="1">Expedition CK06-06</strain>
    </source>
</reference>
<feature type="non-terminal residue" evidence="1">
    <location>
        <position position="71"/>
    </location>
</feature>
<gene>
    <name evidence="1" type="ORF">S03H2_04835</name>
</gene>
<protein>
    <submittedName>
        <fullName evidence="1">Uncharacterized protein</fullName>
    </submittedName>
</protein>